<sequence length="84" mass="8665">MSRGFRAFGVAPVPGSIAARIRDDIDAGLLGADVDADGLAAFHTAVIQGMNQQACDGATRQTLERVVDAAMAAWPGAPHRSDST</sequence>
<dbReference type="RefSeq" id="WP_086850601.1">
    <property type="nucleotide sequence ID" value="NZ_BAAASE010000001.1"/>
</dbReference>
<protein>
    <recommendedName>
        <fullName evidence="3">TetR family transcriptional regulator</fullName>
    </recommendedName>
</protein>
<evidence type="ECO:0000313" key="1">
    <source>
        <dbReference type="EMBL" id="GAA2380130.1"/>
    </source>
</evidence>
<evidence type="ECO:0000313" key="2">
    <source>
        <dbReference type="Proteomes" id="UP001499986"/>
    </source>
</evidence>
<name>A0ABP5UGJ8_9ACTN</name>
<organism evidence="1 2">
    <name type="scientific">Streptomyces coeruleofuscus</name>
    <dbReference type="NCBI Taxonomy" id="66879"/>
    <lineage>
        <taxon>Bacteria</taxon>
        <taxon>Bacillati</taxon>
        <taxon>Actinomycetota</taxon>
        <taxon>Actinomycetes</taxon>
        <taxon>Kitasatosporales</taxon>
        <taxon>Streptomycetaceae</taxon>
        <taxon>Streptomyces</taxon>
    </lineage>
</organism>
<comment type="caution">
    <text evidence="1">The sequence shown here is derived from an EMBL/GenBank/DDBJ whole genome shotgun (WGS) entry which is preliminary data.</text>
</comment>
<reference evidence="2" key="1">
    <citation type="journal article" date="2019" name="Int. J. Syst. Evol. Microbiol.">
        <title>The Global Catalogue of Microorganisms (GCM) 10K type strain sequencing project: providing services to taxonomists for standard genome sequencing and annotation.</title>
        <authorList>
            <consortium name="The Broad Institute Genomics Platform"/>
            <consortium name="The Broad Institute Genome Sequencing Center for Infectious Disease"/>
            <person name="Wu L."/>
            <person name="Ma J."/>
        </authorList>
    </citation>
    <scope>NUCLEOTIDE SEQUENCE [LARGE SCALE GENOMIC DNA]</scope>
    <source>
        <strain evidence="2">JCM 4358</strain>
    </source>
</reference>
<evidence type="ECO:0008006" key="3">
    <source>
        <dbReference type="Google" id="ProtNLM"/>
    </source>
</evidence>
<dbReference type="SUPFAM" id="SSF48498">
    <property type="entry name" value="Tetracyclin repressor-like, C-terminal domain"/>
    <property type="match status" value="1"/>
</dbReference>
<keyword evidence="2" id="KW-1185">Reference proteome</keyword>
<proteinExistence type="predicted"/>
<dbReference type="Proteomes" id="UP001499986">
    <property type="component" value="Unassembled WGS sequence"/>
</dbReference>
<accession>A0ABP5UGJ8</accession>
<gene>
    <name evidence="1" type="ORF">GCM10010255_01430</name>
</gene>
<dbReference type="InterPro" id="IPR036271">
    <property type="entry name" value="Tet_transcr_reg_TetR-rel_C_sf"/>
</dbReference>
<dbReference type="EMBL" id="BAAASE010000001">
    <property type="protein sequence ID" value="GAA2380130.1"/>
    <property type="molecule type" value="Genomic_DNA"/>
</dbReference>
<dbReference type="Gene3D" id="1.10.357.10">
    <property type="entry name" value="Tetracycline Repressor, domain 2"/>
    <property type="match status" value="1"/>
</dbReference>